<sequence>MADLWQTVAAERGALADDLEGLTDEQWRTASLCTGWSVHDVLAHQCGTADMNPGKFFVRFAAAGFNFPRFADQQIERYRGTTPAETLGTFRRLQHSTSAPPGPKTSWLGEVLVHNEDIRRPLGIEHEPPADAVRQVMDFYKGSNTLIGTKTRIADLTLRATDQDWSHGSGPLVEGRLIDVLLAATGRASACDRLRGDGVTTLRLRCTAS</sequence>
<dbReference type="GO" id="GO:0016853">
    <property type="term" value="F:isomerase activity"/>
    <property type="evidence" value="ECO:0007669"/>
    <property type="project" value="UniProtKB-KW"/>
</dbReference>
<dbReference type="RefSeq" id="WP_129986365.1">
    <property type="nucleotide sequence ID" value="NZ_SDPU01000018.1"/>
</dbReference>
<dbReference type="InterPro" id="IPR034660">
    <property type="entry name" value="DinB/YfiT-like"/>
</dbReference>
<comment type="caution">
    <text evidence="2">The sequence shown here is derived from an EMBL/GenBank/DDBJ whole genome shotgun (WGS) entry which is preliminary data.</text>
</comment>
<dbReference type="OrthoDB" id="5178565at2"/>
<evidence type="ECO:0000259" key="1">
    <source>
        <dbReference type="Pfam" id="PF11716"/>
    </source>
</evidence>
<dbReference type="SUPFAM" id="SSF109854">
    <property type="entry name" value="DinB/YfiT-like putative metalloenzymes"/>
    <property type="match status" value="1"/>
</dbReference>
<dbReference type="GO" id="GO:0046872">
    <property type="term" value="F:metal ion binding"/>
    <property type="evidence" value="ECO:0007669"/>
    <property type="project" value="InterPro"/>
</dbReference>
<feature type="domain" description="Mycothiol-dependent maleylpyruvate isomerase metal-binding" evidence="1">
    <location>
        <begin position="9"/>
        <end position="93"/>
    </location>
</feature>
<dbReference type="NCBIfam" id="TIGR03083">
    <property type="entry name" value="maleylpyruvate isomerase family mycothiol-dependent enzyme"/>
    <property type="match status" value="1"/>
</dbReference>
<dbReference type="Pfam" id="PF11716">
    <property type="entry name" value="MDMPI_N"/>
    <property type="match status" value="1"/>
</dbReference>
<keyword evidence="2" id="KW-0413">Isomerase</keyword>
<name>A0A4Q5J6D2_9ACTN</name>
<dbReference type="EMBL" id="SDPU01000018">
    <property type="protein sequence ID" value="RYU13408.1"/>
    <property type="molecule type" value="Genomic_DNA"/>
</dbReference>
<dbReference type="InterPro" id="IPR017517">
    <property type="entry name" value="Maleyloyr_isom"/>
</dbReference>
<organism evidence="2 3">
    <name type="scientific">Nocardioides iriomotensis</name>
    <dbReference type="NCBI Taxonomy" id="715784"/>
    <lineage>
        <taxon>Bacteria</taxon>
        <taxon>Bacillati</taxon>
        <taxon>Actinomycetota</taxon>
        <taxon>Actinomycetes</taxon>
        <taxon>Propionibacteriales</taxon>
        <taxon>Nocardioidaceae</taxon>
        <taxon>Nocardioides</taxon>
    </lineage>
</organism>
<evidence type="ECO:0000313" key="2">
    <source>
        <dbReference type="EMBL" id="RYU13408.1"/>
    </source>
</evidence>
<protein>
    <submittedName>
        <fullName evidence="2">Maleylpyruvate isomerase family mycothiol-dependent enzyme</fullName>
    </submittedName>
</protein>
<gene>
    <name evidence="2" type="ORF">ETU37_06110</name>
</gene>
<reference evidence="2 3" key="1">
    <citation type="submission" date="2019-01" db="EMBL/GenBank/DDBJ databases">
        <title>Nocardioides guangzhouensis sp. nov., an actinobacterium isolated from soil.</title>
        <authorList>
            <person name="Fu Y."/>
            <person name="Cai Y."/>
            <person name="Lin Z."/>
            <person name="Chen P."/>
        </authorList>
    </citation>
    <scope>NUCLEOTIDE SEQUENCE [LARGE SCALE GENOMIC DNA]</scope>
    <source>
        <strain evidence="2 3">NBRC 105384</strain>
    </source>
</reference>
<proteinExistence type="predicted"/>
<dbReference type="InterPro" id="IPR024344">
    <property type="entry name" value="MDMPI_metal-binding"/>
</dbReference>
<keyword evidence="2" id="KW-0670">Pyruvate</keyword>
<dbReference type="Gene3D" id="1.20.120.450">
    <property type="entry name" value="dinb family like domain"/>
    <property type="match status" value="1"/>
</dbReference>
<accession>A0A4Q5J6D2</accession>
<dbReference type="Proteomes" id="UP000291189">
    <property type="component" value="Unassembled WGS sequence"/>
</dbReference>
<keyword evidence="3" id="KW-1185">Reference proteome</keyword>
<evidence type="ECO:0000313" key="3">
    <source>
        <dbReference type="Proteomes" id="UP000291189"/>
    </source>
</evidence>
<dbReference type="AlphaFoldDB" id="A0A4Q5J6D2"/>